<dbReference type="PROSITE" id="PS51128">
    <property type="entry name" value="ZF_DKSA_2"/>
    <property type="match status" value="1"/>
</dbReference>
<name>A0A1A8ZFU1_9ACTN</name>
<dbReference type="Gene3D" id="1.20.120.910">
    <property type="entry name" value="DksA, coiled-coil domain"/>
    <property type="match status" value="1"/>
</dbReference>
<feature type="zinc finger region" description="dksA C4-type" evidence="1">
    <location>
        <begin position="77"/>
        <end position="101"/>
    </location>
</feature>
<dbReference type="EMBL" id="LT594324">
    <property type="protein sequence ID" value="SBT42876.1"/>
    <property type="molecule type" value="Genomic_DNA"/>
</dbReference>
<sequence>MYVVSRRDDLAVLRIALEEQYERHRTQLALLARQTRRLPGDGADVAATSALAAASRRALGDIARALHYLEQGRYGTCAGCRRDIPIEELARRPSTRLCGTCRPGARRQRHP</sequence>
<accession>A0A1A8ZFU1</accession>
<evidence type="ECO:0000313" key="2">
    <source>
        <dbReference type="EMBL" id="SBT42876.1"/>
    </source>
</evidence>
<dbReference type="PATRIC" id="fig|299146.4.peg.1679"/>
<dbReference type="Proteomes" id="UP000198765">
    <property type="component" value="Chromosome I"/>
</dbReference>
<dbReference type="AlphaFoldDB" id="A0A1A8ZFU1"/>
<reference evidence="2 3" key="1">
    <citation type="submission" date="2016-06" db="EMBL/GenBank/DDBJ databases">
        <authorList>
            <person name="Kjaerup R.B."/>
            <person name="Dalgaard T.S."/>
            <person name="Juul-Madsen H.R."/>
        </authorList>
    </citation>
    <scope>NUCLEOTIDE SEQUENCE [LARGE SCALE GENOMIC DNA]</scope>
    <source>
        <strain evidence="2 3">DSM 45248</strain>
    </source>
</reference>
<dbReference type="PANTHER" id="PTHR33823">
    <property type="entry name" value="RNA POLYMERASE-BINDING TRANSCRIPTION FACTOR DKSA-RELATED"/>
    <property type="match status" value="1"/>
</dbReference>
<protein>
    <submittedName>
        <fullName evidence="2">Uncharacterized protein</fullName>
    </submittedName>
</protein>
<evidence type="ECO:0000313" key="3">
    <source>
        <dbReference type="Proteomes" id="UP000198765"/>
    </source>
</evidence>
<dbReference type="PANTHER" id="PTHR33823:SF4">
    <property type="entry name" value="GENERAL STRESS PROTEIN 16O"/>
    <property type="match status" value="1"/>
</dbReference>
<evidence type="ECO:0000256" key="1">
    <source>
        <dbReference type="PROSITE-ProRule" id="PRU00510"/>
    </source>
</evidence>
<organism evidence="2 3">
    <name type="scientific">Micromonospora narathiwatensis</name>
    <dbReference type="NCBI Taxonomy" id="299146"/>
    <lineage>
        <taxon>Bacteria</taxon>
        <taxon>Bacillati</taxon>
        <taxon>Actinomycetota</taxon>
        <taxon>Actinomycetes</taxon>
        <taxon>Micromonosporales</taxon>
        <taxon>Micromonosporaceae</taxon>
        <taxon>Micromonospora</taxon>
    </lineage>
</organism>
<proteinExistence type="predicted"/>
<keyword evidence="3" id="KW-1185">Reference proteome</keyword>
<gene>
    <name evidence="2" type="ORF">GA0070621_1628</name>
</gene>